<accession>A0ABP1GFT1</accession>
<feature type="transmembrane region" description="Helical" evidence="1">
    <location>
        <begin position="307"/>
        <end position="325"/>
    </location>
</feature>
<feature type="transmembrane region" description="Helical" evidence="1">
    <location>
        <begin position="127"/>
        <end position="152"/>
    </location>
</feature>
<feature type="transmembrane region" description="Helical" evidence="1">
    <location>
        <begin position="225"/>
        <end position="247"/>
    </location>
</feature>
<evidence type="ECO:0000313" key="3">
    <source>
        <dbReference type="Proteomes" id="UP001642409"/>
    </source>
</evidence>
<evidence type="ECO:0000256" key="1">
    <source>
        <dbReference type="SAM" id="Phobius"/>
    </source>
</evidence>
<feature type="transmembrane region" description="Helical" evidence="1">
    <location>
        <begin position="275"/>
        <end position="295"/>
    </location>
</feature>
<keyword evidence="3" id="KW-1185">Reference proteome</keyword>
<dbReference type="EMBL" id="CAXDID020000002">
    <property type="protein sequence ID" value="CAL5970967.1"/>
    <property type="molecule type" value="Genomic_DNA"/>
</dbReference>
<dbReference type="Proteomes" id="UP001642409">
    <property type="component" value="Unassembled WGS sequence"/>
</dbReference>
<name>A0ABP1GFT1_9EUKA</name>
<comment type="caution">
    <text evidence="2">The sequence shown here is derived from an EMBL/GenBank/DDBJ whole genome shotgun (WGS) entry which is preliminary data.</text>
</comment>
<sequence>MKTCFKPRITFGSISKAGWFFIIINTFAGSTSGLLKKGLAQIPAVPTCPTCDPQIFNHPYVMTLTMFIGEFSCILIYLVDRLINKKKYVQMNEKSKKKQFKWYHTFCFIVPALCDMCESGLTNVAIYLSLVSVQSILRNSSIIMVALVSFVFKDYRHKFDFPQLCGLLILVCGLITTGGAAMIHNKQQDAINPLLGAGVTVLAAVFQACFFISEELFLRNLEIPPILGIANEGFWGCIEMAIVLPILCRLNDPFGRGPMEDVAGWAYQLRNSPSLMTLQILYGFVTVINNLSGFATTKNASSATRTTFSCFRPLIIWVVSIIVSWESLDWVATPVKLFGFALSITGVLIYNNIIVTIKYCRKGNQEKYEIQKEALVQIAQA</sequence>
<feature type="transmembrane region" description="Helical" evidence="1">
    <location>
        <begin position="190"/>
        <end position="213"/>
    </location>
</feature>
<keyword evidence="1" id="KW-0812">Transmembrane</keyword>
<feature type="transmembrane region" description="Helical" evidence="1">
    <location>
        <begin position="337"/>
        <end position="357"/>
    </location>
</feature>
<feature type="transmembrane region" description="Helical" evidence="1">
    <location>
        <begin position="9"/>
        <end position="28"/>
    </location>
</feature>
<organism evidence="2 3">
    <name type="scientific">Hexamita inflata</name>
    <dbReference type="NCBI Taxonomy" id="28002"/>
    <lineage>
        <taxon>Eukaryota</taxon>
        <taxon>Metamonada</taxon>
        <taxon>Diplomonadida</taxon>
        <taxon>Hexamitidae</taxon>
        <taxon>Hexamitinae</taxon>
        <taxon>Hexamita</taxon>
    </lineage>
</organism>
<protein>
    <submittedName>
        <fullName evidence="2">Transmembrane_domain-containing protein</fullName>
    </submittedName>
</protein>
<keyword evidence="1" id="KW-1133">Transmembrane helix</keyword>
<reference evidence="2 3" key="1">
    <citation type="submission" date="2024-07" db="EMBL/GenBank/DDBJ databases">
        <authorList>
            <person name="Akdeniz Z."/>
        </authorList>
    </citation>
    <scope>NUCLEOTIDE SEQUENCE [LARGE SCALE GENOMIC DNA]</scope>
</reference>
<gene>
    <name evidence="2" type="ORF">HINF_LOCUS907</name>
</gene>
<feature type="transmembrane region" description="Helical" evidence="1">
    <location>
        <begin position="60"/>
        <end position="79"/>
    </location>
</feature>
<dbReference type="PANTHER" id="PTHR13146">
    <property type="match status" value="1"/>
</dbReference>
<keyword evidence="1" id="KW-0472">Membrane</keyword>
<dbReference type="PANTHER" id="PTHR13146:SF0">
    <property type="entry name" value="SOLUTE CARRIER FAMILY 35 MEMBER F6"/>
    <property type="match status" value="1"/>
</dbReference>
<feature type="transmembrane region" description="Helical" evidence="1">
    <location>
        <begin position="100"/>
        <end position="121"/>
    </location>
</feature>
<evidence type="ECO:0000313" key="2">
    <source>
        <dbReference type="EMBL" id="CAL5970967.1"/>
    </source>
</evidence>
<feature type="transmembrane region" description="Helical" evidence="1">
    <location>
        <begin position="164"/>
        <end position="184"/>
    </location>
</feature>
<proteinExistence type="predicted"/>